<sequence length="452" mass="45765">MGRLRVADRLRVVSLVAVVFVTAFDGLALSTLVPQIAVDLHLGGLYGAFTAAYALAQLFGALFVYGRVRSALPLGAALFCLGAAGCAVSPTALCLVCARCVQGVGGGLAVGGVYASIDRDVDEGDRPVVFAVLASVWVVPSIIGPGLAQLVMVAWSWRALFLVTAVVAAACAALLARASQPGERTSSALPLGTRVVLMTVGAISVATAPFAGRGPVAVVLALVTLTGLVLIYRAFTLVRPVPVPGTPVRTLATPLLCRGVAQALYGGAEGAGAWYVHGIRPGATFLVVTTGACVWAAASWAQSRDALRSWVIRNGLAVGLLPVVSVAAFTSAVLLGGTDAKILSLCACTTAAGAFVGVVEPIISSALFSQRAPESSTALPVVIQVDDLLVPGVVVAVLGTAMGSAATHALLALLAGLGLLALVTWTASGGLTRHWLHHTTEGQRRADGDAGG</sequence>
<feature type="transmembrane region" description="Helical" evidence="5">
    <location>
        <begin position="157"/>
        <end position="176"/>
    </location>
</feature>
<evidence type="ECO:0000256" key="5">
    <source>
        <dbReference type="SAM" id="Phobius"/>
    </source>
</evidence>
<reference evidence="6 7" key="1">
    <citation type="submission" date="2016-12" db="EMBL/GenBank/DDBJ databases">
        <title>Genomic comparison of strains in the 'Actinomyces naeslundii' group.</title>
        <authorList>
            <person name="Mughal S.R."/>
            <person name="Do T."/>
            <person name="Gilbert S.C."/>
            <person name="Witherden E.A."/>
            <person name="Didelot X."/>
            <person name="Beighton D."/>
        </authorList>
    </citation>
    <scope>NUCLEOTIDE SEQUENCE [LARGE SCALE GENOMIC DNA]</scope>
    <source>
        <strain evidence="6 7">S64C</strain>
    </source>
</reference>
<comment type="subcellular location">
    <subcellularLocation>
        <location evidence="1">Membrane</location>
        <topology evidence="1">Multi-pass membrane protein</topology>
    </subcellularLocation>
</comment>
<dbReference type="Gene3D" id="1.20.1250.20">
    <property type="entry name" value="MFS general substrate transporter like domains"/>
    <property type="match status" value="1"/>
</dbReference>
<dbReference type="AlphaFoldDB" id="A0A1Q8HX09"/>
<protein>
    <recommendedName>
        <fullName evidence="8">MFS transporter</fullName>
    </recommendedName>
</protein>
<feature type="transmembrane region" description="Helical" evidence="5">
    <location>
        <begin position="216"/>
        <end position="235"/>
    </location>
</feature>
<dbReference type="Pfam" id="PF07690">
    <property type="entry name" value="MFS_1"/>
    <property type="match status" value="1"/>
</dbReference>
<feature type="transmembrane region" description="Helical" evidence="5">
    <location>
        <begin position="72"/>
        <end position="90"/>
    </location>
</feature>
<gene>
    <name evidence="6" type="ORF">BKH32_12515</name>
</gene>
<feature type="transmembrane region" description="Helical" evidence="5">
    <location>
        <begin position="129"/>
        <end position="151"/>
    </location>
</feature>
<evidence type="ECO:0000313" key="7">
    <source>
        <dbReference type="Proteomes" id="UP000185736"/>
    </source>
</evidence>
<feature type="transmembrane region" description="Helical" evidence="5">
    <location>
        <begin position="188"/>
        <end position="210"/>
    </location>
</feature>
<dbReference type="Proteomes" id="UP000185736">
    <property type="component" value="Unassembled WGS sequence"/>
</dbReference>
<dbReference type="RefSeq" id="WP_075250331.1">
    <property type="nucleotide sequence ID" value="NZ_MSGO01000071.1"/>
</dbReference>
<dbReference type="PANTHER" id="PTHR23501:SF154">
    <property type="entry name" value="MULTIDRUG-EFFLUX TRANSPORTER RV1634-RELATED"/>
    <property type="match status" value="1"/>
</dbReference>
<feature type="transmembrane region" description="Helical" evidence="5">
    <location>
        <begin position="342"/>
        <end position="369"/>
    </location>
</feature>
<dbReference type="GO" id="GO:0005886">
    <property type="term" value="C:plasma membrane"/>
    <property type="evidence" value="ECO:0007669"/>
    <property type="project" value="TreeGrafter"/>
</dbReference>
<dbReference type="GO" id="GO:0022857">
    <property type="term" value="F:transmembrane transporter activity"/>
    <property type="evidence" value="ECO:0007669"/>
    <property type="project" value="InterPro"/>
</dbReference>
<evidence type="ECO:0000256" key="3">
    <source>
        <dbReference type="ARBA" id="ARBA00022989"/>
    </source>
</evidence>
<dbReference type="InterPro" id="IPR011701">
    <property type="entry name" value="MFS"/>
</dbReference>
<comment type="caution">
    <text evidence="6">The sequence shown here is derived from an EMBL/GenBank/DDBJ whole genome shotgun (WGS) entry which is preliminary data.</text>
</comment>
<feature type="transmembrane region" description="Helical" evidence="5">
    <location>
        <begin position="408"/>
        <end position="427"/>
    </location>
</feature>
<accession>A0A1Q8HX09</accession>
<feature type="transmembrane region" description="Helical" evidence="5">
    <location>
        <begin position="45"/>
        <end position="65"/>
    </location>
</feature>
<evidence type="ECO:0008006" key="8">
    <source>
        <dbReference type="Google" id="ProtNLM"/>
    </source>
</evidence>
<keyword evidence="4 5" id="KW-0472">Membrane</keyword>
<evidence type="ECO:0000256" key="4">
    <source>
        <dbReference type="ARBA" id="ARBA00023136"/>
    </source>
</evidence>
<evidence type="ECO:0000256" key="1">
    <source>
        <dbReference type="ARBA" id="ARBA00004141"/>
    </source>
</evidence>
<evidence type="ECO:0000256" key="2">
    <source>
        <dbReference type="ARBA" id="ARBA00022692"/>
    </source>
</evidence>
<evidence type="ECO:0000313" key="6">
    <source>
        <dbReference type="EMBL" id="OLL13391.1"/>
    </source>
</evidence>
<feature type="transmembrane region" description="Helical" evidence="5">
    <location>
        <begin position="315"/>
        <end position="336"/>
    </location>
</feature>
<dbReference type="PANTHER" id="PTHR23501">
    <property type="entry name" value="MAJOR FACILITATOR SUPERFAMILY"/>
    <property type="match status" value="1"/>
</dbReference>
<feature type="transmembrane region" description="Helical" evidence="5">
    <location>
        <begin position="12"/>
        <end position="33"/>
    </location>
</feature>
<dbReference type="InterPro" id="IPR036259">
    <property type="entry name" value="MFS_trans_sf"/>
</dbReference>
<dbReference type="SUPFAM" id="SSF103473">
    <property type="entry name" value="MFS general substrate transporter"/>
    <property type="match status" value="1"/>
</dbReference>
<keyword evidence="2 5" id="KW-0812">Transmembrane</keyword>
<keyword evidence="3 5" id="KW-1133">Transmembrane helix</keyword>
<feature type="transmembrane region" description="Helical" evidence="5">
    <location>
        <begin position="381"/>
        <end position="402"/>
    </location>
</feature>
<dbReference type="EMBL" id="MSGO01000071">
    <property type="protein sequence ID" value="OLL13391.1"/>
    <property type="molecule type" value="Genomic_DNA"/>
</dbReference>
<proteinExistence type="predicted"/>
<feature type="transmembrane region" description="Helical" evidence="5">
    <location>
        <begin position="282"/>
        <end position="303"/>
    </location>
</feature>
<name>A0A1Q8HX09_9ACTO</name>
<organism evidence="6 7">
    <name type="scientific">Actinomyces oris</name>
    <dbReference type="NCBI Taxonomy" id="544580"/>
    <lineage>
        <taxon>Bacteria</taxon>
        <taxon>Bacillati</taxon>
        <taxon>Actinomycetota</taxon>
        <taxon>Actinomycetes</taxon>
        <taxon>Actinomycetales</taxon>
        <taxon>Actinomycetaceae</taxon>
        <taxon>Actinomyces</taxon>
    </lineage>
</organism>